<evidence type="ECO:0000313" key="3">
    <source>
        <dbReference type="Proteomes" id="UP000316621"/>
    </source>
</evidence>
<dbReference type="InterPro" id="IPR056595">
    <property type="entry name" value="Fact-SPT16_PH"/>
</dbReference>
<dbReference type="Pfam" id="PF24824">
    <property type="entry name" value="PH_SPT16"/>
    <property type="match status" value="1"/>
</dbReference>
<evidence type="ECO:0000259" key="1">
    <source>
        <dbReference type="Pfam" id="PF24824"/>
    </source>
</evidence>
<dbReference type="AlphaFoldDB" id="A0A4Y7J297"/>
<dbReference type="EMBL" id="CM010717">
    <property type="protein sequence ID" value="RZC54917.1"/>
    <property type="molecule type" value="Genomic_DNA"/>
</dbReference>
<dbReference type="Proteomes" id="UP000316621">
    <property type="component" value="Chromosome 3"/>
</dbReference>
<reference evidence="2 3" key="1">
    <citation type="journal article" date="2018" name="Science">
        <title>The opium poppy genome and morphinan production.</title>
        <authorList>
            <person name="Guo L."/>
            <person name="Winzer T."/>
            <person name="Yang X."/>
            <person name="Li Y."/>
            <person name="Ning Z."/>
            <person name="He Z."/>
            <person name="Teodor R."/>
            <person name="Lu Y."/>
            <person name="Bowser T.A."/>
            <person name="Graham I.A."/>
            <person name="Ye K."/>
        </authorList>
    </citation>
    <scope>NUCLEOTIDE SEQUENCE [LARGE SCALE GENOMIC DNA]</scope>
    <source>
        <strain evidence="3">cv. HN1</strain>
        <tissue evidence="2">Leaves</tissue>
    </source>
</reference>
<organism evidence="2 3">
    <name type="scientific">Papaver somniferum</name>
    <name type="common">Opium poppy</name>
    <dbReference type="NCBI Taxonomy" id="3469"/>
    <lineage>
        <taxon>Eukaryota</taxon>
        <taxon>Viridiplantae</taxon>
        <taxon>Streptophyta</taxon>
        <taxon>Embryophyta</taxon>
        <taxon>Tracheophyta</taxon>
        <taxon>Spermatophyta</taxon>
        <taxon>Magnoliopsida</taxon>
        <taxon>Ranunculales</taxon>
        <taxon>Papaveraceae</taxon>
        <taxon>Papaveroideae</taxon>
        <taxon>Papaver</taxon>
    </lineage>
</organism>
<name>A0A4Y7J297_PAPSO</name>
<feature type="domain" description="FACT complex subunit SPT16 PH-like" evidence="1">
    <location>
        <begin position="3"/>
        <end position="66"/>
    </location>
</feature>
<gene>
    <name evidence="2" type="ORF">C5167_013772</name>
</gene>
<dbReference type="Gramene" id="RZC54917">
    <property type="protein sequence ID" value="RZC54917"/>
    <property type="gene ID" value="C5167_013772"/>
</dbReference>
<proteinExistence type="predicted"/>
<sequence>MPPLLHFYLRQPITVGNKCVQDIQFRLVHFPLGQKRCDQDSDKVEKAKRITVGDDNERLKDFVDKVSAQWNSLIKAPSWFEEIDKECEFYGNQPALH</sequence>
<evidence type="ECO:0000313" key="2">
    <source>
        <dbReference type="EMBL" id="RZC54917.1"/>
    </source>
</evidence>
<keyword evidence="3" id="KW-1185">Reference proteome</keyword>
<protein>
    <recommendedName>
        <fullName evidence="1">FACT complex subunit SPT16 PH-like domain-containing protein</fullName>
    </recommendedName>
</protein>
<dbReference type="Gene3D" id="2.30.29.150">
    <property type="match status" value="1"/>
</dbReference>
<accession>A0A4Y7J297</accession>